<evidence type="ECO:0000313" key="2">
    <source>
        <dbReference type="Proteomes" id="UP001485043"/>
    </source>
</evidence>
<keyword evidence="2" id="KW-1185">Reference proteome</keyword>
<dbReference type="EMBL" id="JALJOV010001725">
    <property type="protein sequence ID" value="KAK9842195.1"/>
    <property type="molecule type" value="Genomic_DNA"/>
</dbReference>
<dbReference type="AlphaFoldDB" id="A0AAW1S8T6"/>
<comment type="caution">
    <text evidence="1">The sequence shown here is derived from an EMBL/GenBank/DDBJ whole genome shotgun (WGS) entry which is preliminary data.</text>
</comment>
<accession>A0AAW1S8T6</accession>
<evidence type="ECO:0000313" key="1">
    <source>
        <dbReference type="EMBL" id="KAK9842195.1"/>
    </source>
</evidence>
<protein>
    <submittedName>
        <fullName evidence="1">Uncharacterized protein</fullName>
    </submittedName>
</protein>
<sequence>MSNCTVGSGFYASGLSKAAASDGLFSAADGEPKPKENCWALGQHLGGGLWMVGALELAVVGNLWPKNIGYRGGLQAFLRKCGGAFLLAPGRPLFNAPSSRLGWGGRIRPSVWLACLAACWWGCHDWQLMAHPTSAHRRPPVLSGAGGCVAGRSGPHVVPSRQFGLGYYCPHCPTIKLAIINFAFTLPLCSPLVAIDIWPPPLL</sequence>
<proteinExistence type="predicted"/>
<dbReference type="Proteomes" id="UP001485043">
    <property type="component" value="Unassembled WGS sequence"/>
</dbReference>
<reference evidence="1 2" key="1">
    <citation type="journal article" date="2024" name="Nat. Commun.">
        <title>Phylogenomics reveals the evolutionary origins of lichenization in chlorophyte algae.</title>
        <authorList>
            <person name="Puginier C."/>
            <person name="Libourel C."/>
            <person name="Otte J."/>
            <person name="Skaloud P."/>
            <person name="Haon M."/>
            <person name="Grisel S."/>
            <person name="Petersen M."/>
            <person name="Berrin J.G."/>
            <person name="Delaux P.M."/>
            <person name="Dal Grande F."/>
            <person name="Keller J."/>
        </authorList>
    </citation>
    <scope>NUCLEOTIDE SEQUENCE [LARGE SCALE GENOMIC DNA]</scope>
    <source>
        <strain evidence="1 2">SAG 2523</strain>
    </source>
</reference>
<gene>
    <name evidence="1" type="ORF">WJX84_006535</name>
</gene>
<name>A0AAW1S8T6_9CHLO</name>
<organism evidence="1 2">
    <name type="scientific">Apatococcus fuscideae</name>
    <dbReference type="NCBI Taxonomy" id="2026836"/>
    <lineage>
        <taxon>Eukaryota</taxon>
        <taxon>Viridiplantae</taxon>
        <taxon>Chlorophyta</taxon>
        <taxon>core chlorophytes</taxon>
        <taxon>Trebouxiophyceae</taxon>
        <taxon>Chlorellales</taxon>
        <taxon>Chlorellaceae</taxon>
        <taxon>Apatococcus</taxon>
    </lineage>
</organism>